<feature type="non-terminal residue" evidence="1">
    <location>
        <position position="1"/>
    </location>
</feature>
<keyword evidence="2" id="KW-1185">Reference proteome</keyword>
<accession>A0A8J2PHH9</accession>
<organism evidence="1 2">
    <name type="scientific">Allacma fusca</name>
    <dbReference type="NCBI Taxonomy" id="39272"/>
    <lineage>
        <taxon>Eukaryota</taxon>
        <taxon>Metazoa</taxon>
        <taxon>Ecdysozoa</taxon>
        <taxon>Arthropoda</taxon>
        <taxon>Hexapoda</taxon>
        <taxon>Collembola</taxon>
        <taxon>Symphypleona</taxon>
        <taxon>Sminthuridae</taxon>
        <taxon>Allacma</taxon>
    </lineage>
</organism>
<proteinExistence type="predicted"/>
<reference evidence="1" key="1">
    <citation type="submission" date="2021-06" db="EMBL/GenBank/DDBJ databases">
        <authorList>
            <person name="Hodson N. C."/>
            <person name="Mongue J. A."/>
            <person name="Jaron S. K."/>
        </authorList>
    </citation>
    <scope>NUCLEOTIDE SEQUENCE</scope>
</reference>
<evidence type="ECO:0000313" key="1">
    <source>
        <dbReference type="EMBL" id="CAG7815395.1"/>
    </source>
</evidence>
<gene>
    <name evidence="1" type="ORF">AFUS01_LOCUS26079</name>
</gene>
<dbReference type="AlphaFoldDB" id="A0A8J2PHH9"/>
<dbReference type="EMBL" id="CAJVCH010343435">
    <property type="protein sequence ID" value="CAG7815395.1"/>
    <property type="molecule type" value="Genomic_DNA"/>
</dbReference>
<comment type="caution">
    <text evidence="1">The sequence shown here is derived from an EMBL/GenBank/DDBJ whole genome shotgun (WGS) entry which is preliminary data.</text>
</comment>
<evidence type="ECO:0000313" key="2">
    <source>
        <dbReference type="Proteomes" id="UP000708208"/>
    </source>
</evidence>
<sequence>MLLLTSAFPVVTARGYTTLLVLLMSMATISDNLSYTNKYKEIASVLNTVGQIPCSISSFDDVSMILWFKDSSGSPIY</sequence>
<protein>
    <submittedName>
        <fullName evidence="1">Uncharacterized protein</fullName>
    </submittedName>
</protein>
<dbReference type="OrthoDB" id="6431884at2759"/>
<name>A0A8J2PHH9_9HEXA</name>
<dbReference type="Proteomes" id="UP000708208">
    <property type="component" value="Unassembled WGS sequence"/>
</dbReference>